<comment type="caution">
    <text evidence="2">Lacks conserved residue(s) required for the propagation of feature annotation.</text>
</comment>
<dbReference type="SUPFAM" id="SSF57196">
    <property type="entry name" value="EGF/Laminin"/>
    <property type="match status" value="2"/>
</dbReference>
<feature type="disulfide bond" evidence="2">
    <location>
        <begin position="379"/>
        <end position="388"/>
    </location>
</feature>
<keyword evidence="2" id="KW-0245">EGF-like domain</keyword>
<feature type="disulfide bond" evidence="2">
    <location>
        <begin position="360"/>
        <end position="377"/>
    </location>
</feature>
<dbReference type="PROSITE" id="PS50026">
    <property type="entry name" value="EGF_3"/>
    <property type="match status" value="2"/>
</dbReference>
<dbReference type="InterPro" id="IPR000742">
    <property type="entry name" value="EGF"/>
</dbReference>
<gene>
    <name evidence="5" type="ORF">pdam_00020113</name>
</gene>
<reference evidence="5 6" key="1">
    <citation type="journal article" date="2018" name="Sci. Rep.">
        <title>Comparative analysis of the Pocillopora damicornis genome highlights role of immune system in coral evolution.</title>
        <authorList>
            <person name="Cunning R."/>
            <person name="Bay R.A."/>
            <person name="Gillette P."/>
            <person name="Baker A.C."/>
            <person name="Traylor-Knowles N."/>
        </authorList>
    </citation>
    <scope>NUCLEOTIDE SEQUENCE [LARGE SCALE GENOMIC DNA]</scope>
    <source>
        <strain evidence="5">RSMAS</strain>
        <tissue evidence="5">Whole animal</tissue>
    </source>
</reference>
<dbReference type="EMBL" id="RCHS01000487">
    <property type="protein sequence ID" value="RMX58564.1"/>
    <property type="molecule type" value="Genomic_DNA"/>
</dbReference>
<evidence type="ECO:0008006" key="7">
    <source>
        <dbReference type="Google" id="ProtNLM"/>
    </source>
</evidence>
<sequence>MDALEMFGEHERSKRVARAAAKRSSYMLIVVMDARRCVHMNFYQDSCLGIRQDLRGRSVITPNVTAFRIAYHNFNTARLAKLRFGSTSVLVYCHMGNFGCGDGVWTTVMKIDGNKATFKYYSSYWSDKNQYNTAGGETGFDSEETKLHTYWDTSFNKICLGMKVGGQMRFVALNKQATSLHSLIADGHYRATSLGRSAWKALIGSEASLQTNCNKEGFNAGGCYGDGCALVRIGIVSNEQNDCNTCDSRIGFGGAGSPDDSITCGNAVTYASYAFVKNQFHYLDAPSIEMFMVTDVFDCTFECLRLPSCVSVNVASNKEAPGNIFCELLSSDKYQKSQKFTGNKTSHHLFKKSQCISTPCQNGGTCLANYQDETFTCHCKDDFIGKHCENGATSCKQLFEAYNFNSTRVATLRFGLTSVSVYCHMRGFGCGDGVWTTVMKIDGSKSTFHYDSVYWGNTDAYNPPGGATAFDTLETKMPTYWNTPFTKICLGMKTARHINFVIINKEANSLYSLIADGSYRSTSLGRDTWNLTYAATPVEPESVLSLTTKTPAQPATLELGLVEEDAPKTPILLTNISHAFIKNELHYLSVPSSRTFLATDVFDCTSQCLLVLSCVSVNLARNTVADGKYWCELLSSDKYLNSQDFKGNLTFHHLFKKSNCIFTPCQNGGTCVAKYQDDTFNCLCLEGFIGDYCETGATSCKQLYEAKKFDTTQVATLRFGSTPTSVMCHVGDFGCGPGAWTTVMKIDGNKNTFHFDSAYWSDTNEYNLNGGSTRFDTQETKLPTYWNTPFSQICLGMKINEQLNFVVLTKQGSSLFSLIADGSYRATSLGRNTWKSLLGSEGSLQIACNREGFNSVCNTCKTLQISVHVSG</sequence>
<dbReference type="PROSITE" id="PS50948">
    <property type="entry name" value="PAN"/>
    <property type="match status" value="1"/>
</dbReference>
<dbReference type="Proteomes" id="UP000275408">
    <property type="component" value="Unassembled WGS sequence"/>
</dbReference>
<dbReference type="CDD" id="cd00054">
    <property type="entry name" value="EGF_CA"/>
    <property type="match status" value="2"/>
</dbReference>
<evidence type="ECO:0000313" key="5">
    <source>
        <dbReference type="EMBL" id="RMX58564.1"/>
    </source>
</evidence>
<evidence type="ECO:0000259" key="4">
    <source>
        <dbReference type="PROSITE" id="PS50948"/>
    </source>
</evidence>
<proteinExistence type="predicted"/>
<evidence type="ECO:0000259" key="3">
    <source>
        <dbReference type="PROSITE" id="PS50026"/>
    </source>
</evidence>
<evidence type="ECO:0000256" key="2">
    <source>
        <dbReference type="PROSITE-ProRule" id="PRU00076"/>
    </source>
</evidence>
<dbReference type="InterPro" id="IPR050906">
    <property type="entry name" value="Notch_signaling"/>
</dbReference>
<evidence type="ECO:0000313" key="6">
    <source>
        <dbReference type="Proteomes" id="UP000275408"/>
    </source>
</evidence>
<dbReference type="GO" id="GO:0005112">
    <property type="term" value="F:Notch binding"/>
    <property type="evidence" value="ECO:0007669"/>
    <property type="project" value="TreeGrafter"/>
</dbReference>
<dbReference type="Pfam" id="PF00008">
    <property type="entry name" value="EGF"/>
    <property type="match status" value="2"/>
</dbReference>
<dbReference type="GO" id="GO:0005509">
    <property type="term" value="F:calcium ion binding"/>
    <property type="evidence" value="ECO:0007669"/>
    <property type="project" value="InterPro"/>
</dbReference>
<comment type="caution">
    <text evidence="5">The sequence shown here is derived from an EMBL/GenBank/DDBJ whole genome shotgun (WGS) entry which is preliminary data.</text>
</comment>
<dbReference type="PANTHER" id="PTHR24044">
    <property type="entry name" value="NOTCH LIGAND FAMILY MEMBER"/>
    <property type="match status" value="1"/>
</dbReference>
<dbReference type="SMART" id="SM00179">
    <property type="entry name" value="EGF_CA"/>
    <property type="match status" value="2"/>
</dbReference>
<dbReference type="PROSITE" id="PS01186">
    <property type="entry name" value="EGF_2"/>
    <property type="match status" value="1"/>
</dbReference>
<dbReference type="PANTHER" id="PTHR24044:SF420">
    <property type="entry name" value="DELTA AND NOTCH-LIKE EPIDERMAL GROWTH FACTOR-RELATED RECEPTOR ISOFORM X1"/>
    <property type="match status" value="1"/>
</dbReference>
<feature type="disulfide bond" evidence="2">
    <location>
        <begin position="684"/>
        <end position="693"/>
    </location>
</feature>
<dbReference type="InterPro" id="IPR003609">
    <property type="entry name" value="Pan_app"/>
</dbReference>
<dbReference type="PROSITE" id="PS00022">
    <property type="entry name" value="EGF_1"/>
    <property type="match status" value="2"/>
</dbReference>
<dbReference type="SMART" id="SM00181">
    <property type="entry name" value="EGF"/>
    <property type="match status" value="2"/>
</dbReference>
<dbReference type="AlphaFoldDB" id="A0A3M6UYG1"/>
<dbReference type="InterPro" id="IPR001881">
    <property type="entry name" value="EGF-like_Ca-bd_dom"/>
</dbReference>
<feature type="disulfide bond" evidence="2">
    <location>
        <begin position="665"/>
        <end position="682"/>
    </location>
</feature>
<feature type="domain" description="EGF-like" evidence="3">
    <location>
        <begin position="351"/>
        <end position="389"/>
    </location>
</feature>
<protein>
    <recommendedName>
        <fullName evidence="7">EGF-like domain-containing protein</fullName>
    </recommendedName>
</protein>
<keyword evidence="6" id="KW-1185">Reference proteome</keyword>
<evidence type="ECO:0000256" key="1">
    <source>
        <dbReference type="ARBA" id="ARBA00023157"/>
    </source>
</evidence>
<dbReference type="Gene3D" id="2.10.25.10">
    <property type="entry name" value="Laminin"/>
    <property type="match status" value="2"/>
</dbReference>
<accession>A0A3M6UYG1</accession>
<name>A0A3M6UYG1_POCDA</name>
<feature type="domain" description="Apple" evidence="4">
    <location>
        <begin position="264"/>
        <end position="355"/>
    </location>
</feature>
<organism evidence="5 6">
    <name type="scientific">Pocillopora damicornis</name>
    <name type="common">Cauliflower coral</name>
    <name type="synonym">Millepora damicornis</name>
    <dbReference type="NCBI Taxonomy" id="46731"/>
    <lineage>
        <taxon>Eukaryota</taxon>
        <taxon>Metazoa</taxon>
        <taxon>Cnidaria</taxon>
        <taxon>Anthozoa</taxon>
        <taxon>Hexacorallia</taxon>
        <taxon>Scleractinia</taxon>
        <taxon>Astrocoeniina</taxon>
        <taxon>Pocilloporidae</taxon>
        <taxon>Pocillopora</taxon>
    </lineage>
</organism>
<keyword evidence="1 2" id="KW-1015">Disulfide bond</keyword>
<dbReference type="OrthoDB" id="5946752at2759"/>
<feature type="domain" description="EGF-like" evidence="3">
    <location>
        <begin position="656"/>
        <end position="694"/>
    </location>
</feature>